<dbReference type="InterPro" id="IPR000949">
    <property type="entry name" value="ELM2_dom"/>
</dbReference>
<feature type="domain" description="ELM2" evidence="3">
    <location>
        <begin position="269"/>
        <end position="348"/>
    </location>
</feature>
<feature type="compositionally biased region" description="Polar residues" evidence="2">
    <location>
        <begin position="16"/>
        <end position="28"/>
    </location>
</feature>
<evidence type="ECO:0000313" key="5">
    <source>
        <dbReference type="Proteomes" id="UP000272942"/>
    </source>
</evidence>
<accession>A0A183BEG5</accession>
<feature type="compositionally biased region" description="Basic and acidic residues" evidence="2">
    <location>
        <begin position="220"/>
        <end position="231"/>
    </location>
</feature>
<keyword evidence="5" id="KW-1185">Reference proteome</keyword>
<reference evidence="6" key="1">
    <citation type="submission" date="2016-06" db="UniProtKB">
        <authorList>
            <consortium name="WormBaseParasite"/>
        </authorList>
    </citation>
    <scope>IDENTIFICATION</scope>
</reference>
<feature type="region of interest" description="Disordered" evidence="2">
    <location>
        <begin position="175"/>
        <end position="266"/>
    </location>
</feature>
<feature type="compositionally biased region" description="Polar residues" evidence="2">
    <location>
        <begin position="72"/>
        <end position="98"/>
    </location>
</feature>
<organism evidence="6">
    <name type="scientific">Echinostoma caproni</name>
    <dbReference type="NCBI Taxonomy" id="27848"/>
    <lineage>
        <taxon>Eukaryota</taxon>
        <taxon>Metazoa</taxon>
        <taxon>Spiralia</taxon>
        <taxon>Lophotrochozoa</taxon>
        <taxon>Platyhelminthes</taxon>
        <taxon>Trematoda</taxon>
        <taxon>Digenea</taxon>
        <taxon>Plagiorchiida</taxon>
        <taxon>Echinostomata</taxon>
        <taxon>Echinostomatoidea</taxon>
        <taxon>Echinostomatidae</taxon>
        <taxon>Echinostoma</taxon>
    </lineage>
</organism>
<sequence length="348" mass="37789">MSLEELLTLYGVPTSGLSIQIPSTQNNNRASRASRASHRRSTASTSHSDSATITGATENNVIGPVDMRDSRSLSPTVKRSRRSNASPSPVTPNATETVPDSDHSITKRKSVGPSTERTKDGGKDHPVTTAEVHESGRTSRRRAANAHGNAEKSGSQELNTAPTESCAPLLTTNATATAASSDESSRSVPATVSLDTPAAEQNPVSIESMPGSENPDVECEESRDSVREDSYSARFWQRAIGGGESPPSYNSDEDEDYAPSVESGHDWRGEIHVGDEYQASVPPFNAHPGELVDWWDTRRFEIESSLLWQPGKLPETDVVRFERLFAQTVMFPLPSERTVDDEEVSMHL</sequence>
<reference evidence="4 5" key="2">
    <citation type="submission" date="2018-11" db="EMBL/GenBank/DDBJ databases">
        <authorList>
            <consortium name="Pathogen Informatics"/>
        </authorList>
    </citation>
    <scope>NUCLEOTIDE SEQUENCE [LARGE SCALE GENOMIC DNA]</scope>
    <source>
        <strain evidence="4 5">Egypt</strain>
    </source>
</reference>
<dbReference type="OrthoDB" id="5916873at2759"/>
<dbReference type="PROSITE" id="PS51156">
    <property type="entry name" value="ELM2"/>
    <property type="match status" value="1"/>
</dbReference>
<protein>
    <submittedName>
        <fullName evidence="6">ELM2 domain-containing protein</fullName>
    </submittedName>
</protein>
<keyword evidence="1" id="KW-0539">Nucleus</keyword>
<proteinExistence type="predicted"/>
<name>A0A183BEG5_9TREM</name>
<feature type="region of interest" description="Disordered" evidence="2">
    <location>
        <begin position="16"/>
        <end position="161"/>
    </location>
</feature>
<feature type="compositionally biased region" description="Basic and acidic residues" evidence="2">
    <location>
        <begin position="116"/>
        <end position="137"/>
    </location>
</feature>
<gene>
    <name evidence="4" type="ORF">ECPE_LOCUS17600</name>
</gene>
<dbReference type="Proteomes" id="UP000272942">
    <property type="component" value="Unassembled WGS sequence"/>
</dbReference>
<feature type="compositionally biased region" description="Polar residues" evidence="2">
    <location>
        <begin position="152"/>
        <end position="161"/>
    </location>
</feature>
<dbReference type="WBParaSite" id="ECPE_0001764501-mRNA-1">
    <property type="protein sequence ID" value="ECPE_0001764501-mRNA-1"/>
    <property type="gene ID" value="ECPE_0001764501"/>
</dbReference>
<evidence type="ECO:0000256" key="2">
    <source>
        <dbReference type="SAM" id="MobiDB-lite"/>
    </source>
</evidence>
<evidence type="ECO:0000313" key="4">
    <source>
        <dbReference type="EMBL" id="VDP94902.1"/>
    </source>
</evidence>
<dbReference type="EMBL" id="UZAN01070222">
    <property type="protein sequence ID" value="VDP94902.1"/>
    <property type="molecule type" value="Genomic_DNA"/>
</dbReference>
<dbReference type="AlphaFoldDB" id="A0A183BEG5"/>
<evidence type="ECO:0000259" key="3">
    <source>
        <dbReference type="PROSITE" id="PS51156"/>
    </source>
</evidence>
<evidence type="ECO:0000313" key="6">
    <source>
        <dbReference type="WBParaSite" id="ECPE_0001764501-mRNA-1"/>
    </source>
</evidence>
<feature type="compositionally biased region" description="Low complexity" evidence="2">
    <location>
        <begin position="42"/>
        <end position="52"/>
    </location>
</feature>
<evidence type="ECO:0000256" key="1">
    <source>
        <dbReference type="ARBA" id="ARBA00023242"/>
    </source>
</evidence>